<gene>
    <name evidence="11" type="ORF">EZV62_007784</name>
</gene>
<dbReference type="AlphaFoldDB" id="A0A5C7ICD3"/>
<dbReference type="InterPro" id="IPR001969">
    <property type="entry name" value="Aspartic_peptidase_AS"/>
</dbReference>
<feature type="chain" id="PRO_5023046058" description="Peptidase A1 domain-containing protein" evidence="9">
    <location>
        <begin position="26"/>
        <end position="435"/>
    </location>
</feature>
<reference evidence="12" key="1">
    <citation type="journal article" date="2019" name="Gigascience">
        <title>De novo genome assembly of the endangered Acer yangbiense, a plant species with extremely small populations endemic to Yunnan Province, China.</title>
        <authorList>
            <person name="Yang J."/>
            <person name="Wariss H.M."/>
            <person name="Tao L."/>
            <person name="Zhang R."/>
            <person name="Yun Q."/>
            <person name="Hollingsworth P."/>
            <person name="Dao Z."/>
            <person name="Luo G."/>
            <person name="Guo H."/>
            <person name="Ma Y."/>
            <person name="Sun W."/>
        </authorList>
    </citation>
    <scope>NUCLEOTIDE SEQUENCE [LARGE SCALE GENOMIC DNA]</scope>
    <source>
        <strain evidence="12">cv. Malutang</strain>
    </source>
</reference>
<dbReference type="FunFam" id="2.40.70.10:FF:000016">
    <property type="entry name" value="Probable aspartic protease At2g35615"/>
    <property type="match status" value="1"/>
</dbReference>
<keyword evidence="5 9" id="KW-0732">Signal</keyword>
<dbReference type="GO" id="GO:0005576">
    <property type="term" value="C:extracellular region"/>
    <property type="evidence" value="ECO:0007669"/>
    <property type="project" value="UniProtKB-SubCell"/>
</dbReference>
<dbReference type="Proteomes" id="UP000323000">
    <property type="component" value="Chromosome 3"/>
</dbReference>
<keyword evidence="8" id="KW-0325">Glycoprotein</keyword>
<dbReference type="InterPro" id="IPR021109">
    <property type="entry name" value="Peptidase_aspartic_dom_sf"/>
</dbReference>
<comment type="subcellular location">
    <subcellularLocation>
        <location evidence="1">Secreted</location>
    </subcellularLocation>
</comment>
<dbReference type="GO" id="GO:0006508">
    <property type="term" value="P:proteolysis"/>
    <property type="evidence" value="ECO:0007669"/>
    <property type="project" value="UniProtKB-KW"/>
</dbReference>
<name>A0A5C7ICD3_9ROSI</name>
<dbReference type="Pfam" id="PF14543">
    <property type="entry name" value="TAXi_N"/>
    <property type="match status" value="1"/>
</dbReference>
<evidence type="ECO:0000256" key="1">
    <source>
        <dbReference type="ARBA" id="ARBA00004613"/>
    </source>
</evidence>
<dbReference type="PANTHER" id="PTHR47967:SF66">
    <property type="entry name" value="ASPARTIC PROTEINASE CDR1-RELATED"/>
    <property type="match status" value="1"/>
</dbReference>
<keyword evidence="7" id="KW-0378">Hydrolase</keyword>
<feature type="domain" description="Peptidase A1" evidence="10">
    <location>
        <begin position="90"/>
        <end position="428"/>
    </location>
</feature>
<keyword evidence="4" id="KW-0645">Protease</keyword>
<evidence type="ECO:0000256" key="3">
    <source>
        <dbReference type="ARBA" id="ARBA00022525"/>
    </source>
</evidence>
<dbReference type="GO" id="GO:0004190">
    <property type="term" value="F:aspartic-type endopeptidase activity"/>
    <property type="evidence" value="ECO:0007669"/>
    <property type="project" value="UniProtKB-KW"/>
</dbReference>
<dbReference type="PROSITE" id="PS00141">
    <property type="entry name" value="ASP_PROTEASE"/>
    <property type="match status" value="1"/>
</dbReference>
<dbReference type="InterPro" id="IPR034161">
    <property type="entry name" value="Pepsin-like_plant"/>
</dbReference>
<evidence type="ECO:0000256" key="4">
    <source>
        <dbReference type="ARBA" id="ARBA00022670"/>
    </source>
</evidence>
<evidence type="ECO:0000256" key="6">
    <source>
        <dbReference type="ARBA" id="ARBA00022750"/>
    </source>
</evidence>
<dbReference type="SUPFAM" id="SSF50630">
    <property type="entry name" value="Acid proteases"/>
    <property type="match status" value="1"/>
</dbReference>
<dbReference type="OrthoDB" id="2747330at2759"/>
<dbReference type="InterPro" id="IPR032861">
    <property type="entry name" value="TAXi_N"/>
</dbReference>
<evidence type="ECO:0000256" key="5">
    <source>
        <dbReference type="ARBA" id="ARBA00022729"/>
    </source>
</evidence>
<comment type="caution">
    <text evidence="11">The sequence shown here is derived from an EMBL/GenBank/DDBJ whole genome shotgun (WGS) entry which is preliminary data.</text>
</comment>
<evidence type="ECO:0000259" key="10">
    <source>
        <dbReference type="PROSITE" id="PS51767"/>
    </source>
</evidence>
<keyword evidence="6" id="KW-0064">Aspartyl protease</keyword>
<organism evidence="11 12">
    <name type="scientific">Acer yangbiense</name>
    <dbReference type="NCBI Taxonomy" id="1000413"/>
    <lineage>
        <taxon>Eukaryota</taxon>
        <taxon>Viridiplantae</taxon>
        <taxon>Streptophyta</taxon>
        <taxon>Embryophyta</taxon>
        <taxon>Tracheophyta</taxon>
        <taxon>Spermatophyta</taxon>
        <taxon>Magnoliopsida</taxon>
        <taxon>eudicotyledons</taxon>
        <taxon>Gunneridae</taxon>
        <taxon>Pentapetalae</taxon>
        <taxon>rosids</taxon>
        <taxon>malvids</taxon>
        <taxon>Sapindales</taxon>
        <taxon>Sapindaceae</taxon>
        <taxon>Hippocastanoideae</taxon>
        <taxon>Acereae</taxon>
        <taxon>Acer</taxon>
    </lineage>
</organism>
<feature type="signal peptide" evidence="9">
    <location>
        <begin position="1"/>
        <end position="25"/>
    </location>
</feature>
<dbReference type="FunFam" id="2.40.70.10:FF:000050">
    <property type="entry name" value="Aspartic proteinase CDR1"/>
    <property type="match status" value="1"/>
</dbReference>
<dbReference type="PROSITE" id="PS51767">
    <property type="entry name" value="PEPTIDASE_A1"/>
    <property type="match status" value="1"/>
</dbReference>
<dbReference type="EMBL" id="VAHF01000003">
    <property type="protein sequence ID" value="TXG66509.1"/>
    <property type="molecule type" value="Genomic_DNA"/>
</dbReference>
<evidence type="ECO:0000313" key="12">
    <source>
        <dbReference type="Proteomes" id="UP000323000"/>
    </source>
</evidence>
<proteinExistence type="inferred from homology"/>
<dbReference type="CDD" id="cd05476">
    <property type="entry name" value="pepsin_A_like_plant"/>
    <property type="match status" value="1"/>
</dbReference>
<dbReference type="Gene3D" id="2.40.70.10">
    <property type="entry name" value="Acid Proteases"/>
    <property type="match status" value="2"/>
</dbReference>
<evidence type="ECO:0000256" key="8">
    <source>
        <dbReference type="ARBA" id="ARBA00023180"/>
    </source>
</evidence>
<evidence type="ECO:0000256" key="2">
    <source>
        <dbReference type="ARBA" id="ARBA00007447"/>
    </source>
</evidence>
<accession>A0A5C7ICD3</accession>
<evidence type="ECO:0000313" key="11">
    <source>
        <dbReference type="EMBL" id="TXG66509.1"/>
    </source>
</evidence>
<sequence length="435" mass="46459">MAALSSNLFIVLSILCLSCFSFSEAEKGGFSVELIHRDSPKSPFYNPQETPYQRVTKAIGRSVNNINRFDPTHVSPNAAEADIISNDGEYLMNISIGTPPVEILAIADTGSDLVWTQCKPCSDCFEQDAPLFDPKRSSTYKDVSCSSSQCSSLDRTSCSPDTQTCEYSVSYGDRSFSNGNLAVETVILGSTNGRPVALPRTVIGCGHNDGGTFNSKTSGIIGLGGGDVSLIRQMGSSIDGKFSYCLIPFGSETSKVSKLNFGSRAVVSGSGSVSTPLVAKEPSTFYFLTLESISVGKKAIPFEGSSFGSSEGNIIIDSGTTLTILPEQYASDLLAAISESIDANPVNDPQGFLDLCYEATEDFRVPDVTVQFSGAEVKLSPSNLFIGVSEGVVCCTFKGLQDNAIYGNLHQMNFLVGYDTQEQTVSFKPTDCTRN</sequence>
<protein>
    <recommendedName>
        <fullName evidence="10">Peptidase A1 domain-containing protein</fullName>
    </recommendedName>
</protein>
<dbReference type="InterPro" id="IPR051708">
    <property type="entry name" value="Plant_Aspart_Prot_A1"/>
</dbReference>
<dbReference type="InterPro" id="IPR033121">
    <property type="entry name" value="PEPTIDASE_A1"/>
</dbReference>
<keyword evidence="12" id="KW-1185">Reference proteome</keyword>
<dbReference type="PANTHER" id="PTHR47967">
    <property type="entry name" value="OS07G0603500 PROTEIN-RELATED"/>
    <property type="match status" value="1"/>
</dbReference>
<evidence type="ECO:0000256" key="7">
    <source>
        <dbReference type="ARBA" id="ARBA00022801"/>
    </source>
</evidence>
<comment type="similarity">
    <text evidence="2">Belongs to the peptidase A1 family.</text>
</comment>
<evidence type="ECO:0000256" key="9">
    <source>
        <dbReference type="SAM" id="SignalP"/>
    </source>
</evidence>
<dbReference type="InterPro" id="IPR032799">
    <property type="entry name" value="TAXi_C"/>
</dbReference>
<keyword evidence="3" id="KW-0964">Secreted</keyword>
<dbReference type="Pfam" id="PF14541">
    <property type="entry name" value="TAXi_C"/>
    <property type="match status" value="1"/>
</dbReference>